<proteinExistence type="predicted"/>
<accession>A0AAE0MXM0</accession>
<feature type="region of interest" description="Disordered" evidence="1">
    <location>
        <begin position="183"/>
        <end position="210"/>
    </location>
</feature>
<dbReference type="GeneID" id="87865176"/>
<dbReference type="RefSeq" id="XP_062687453.1">
    <property type="nucleotide sequence ID" value="XM_062828022.1"/>
</dbReference>
<gene>
    <name evidence="2" type="ORF">B0H65DRAFT_505874</name>
</gene>
<dbReference type="AlphaFoldDB" id="A0AAE0MXM0"/>
<dbReference type="EMBL" id="JAUEPP010000001">
    <property type="protein sequence ID" value="KAK3356076.1"/>
    <property type="molecule type" value="Genomic_DNA"/>
</dbReference>
<reference evidence="2" key="2">
    <citation type="submission" date="2023-06" db="EMBL/GenBank/DDBJ databases">
        <authorList>
            <consortium name="Lawrence Berkeley National Laboratory"/>
            <person name="Haridas S."/>
            <person name="Hensen N."/>
            <person name="Bonometti L."/>
            <person name="Westerberg I."/>
            <person name="Brannstrom I.O."/>
            <person name="Guillou S."/>
            <person name="Cros-Aarteil S."/>
            <person name="Calhoun S."/>
            <person name="Kuo A."/>
            <person name="Mondo S."/>
            <person name="Pangilinan J."/>
            <person name="Riley R."/>
            <person name="Labutti K."/>
            <person name="Andreopoulos B."/>
            <person name="Lipzen A."/>
            <person name="Chen C."/>
            <person name="Yanf M."/>
            <person name="Daum C."/>
            <person name="Ng V."/>
            <person name="Clum A."/>
            <person name="Steindorff A."/>
            <person name="Ohm R."/>
            <person name="Martin F."/>
            <person name="Silar P."/>
            <person name="Natvig D."/>
            <person name="Lalanne C."/>
            <person name="Gautier V."/>
            <person name="Ament-Velasquez S.L."/>
            <person name="Kruys A."/>
            <person name="Hutchinson M.I."/>
            <person name="Powell A.J."/>
            <person name="Barry K."/>
            <person name="Miller A.N."/>
            <person name="Grigoriev I.V."/>
            <person name="Debuchy R."/>
            <person name="Gladieux P."/>
            <person name="Thoren M.H."/>
            <person name="Johannesson H."/>
        </authorList>
    </citation>
    <scope>NUCLEOTIDE SEQUENCE</scope>
    <source>
        <strain evidence="2">CBS 560.94</strain>
    </source>
</reference>
<name>A0AAE0MXM0_9PEZI</name>
<evidence type="ECO:0000256" key="1">
    <source>
        <dbReference type="SAM" id="MobiDB-lite"/>
    </source>
</evidence>
<comment type="caution">
    <text evidence="2">The sequence shown here is derived from an EMBL/GenBank/DDBJ whole genome shotgun (WGS) entry which is preliminary data.</text>
</comment>
<dbReference type="Proteomes" id="UP001278500">
    <property type="component" value="Unassembled WGS sequence"/>
</dbReference>
<protein>
    <submittedName>
        <fullName evidence="2">Uncharacterized protein</fullName>
    </submittedName>
</protein>
<sequence length="210" mass="22582">MANSPSKVDREGAAFKTSNGQANHRVHEPHDTIGVEASSNLFSPQAGHILRELSKDFERLLLDDNWLFSQPRTPTSERTVLEHAIITKLYKIMIKKRAEKKILEAMLRKVLGQDKGEAHVDNTVSVTGIIKLVLDAIQDALDAKLEEDTILRWPAAATSYDATAIDGSAADAADAVNATDGADVTAGSGTGIDATKQGDGNSHPRYGPGR</sequence>
<reference evidence="2" key="1">
    <citation type="journal article" date="2023" name="Mol. Phylogenet. Evol.">
        <title>Genome-scale phylogeny and comparative genomics of the fungal order Sordariales.</title>
        <authorList>
            <person name="Hensen N."/>
            <person name="Bonometti L."/>
            <person name="Westerberg I."/>
            <person name="Brannstrom I.O."/>
            <person name="Guillou S."/>
            <person name="Cros-Aarteil S."/>
            <person name="Calhoun S."/>
            <person name="Haridas S."/>
            <person name="Kuo A."/>
            <person name="Mondo S."/>
            <person name="Pangilinan J."/>
            <person name="Riley R."/>
            <person name="LaButti K."/>
            <person name="Andreopoulos B."/>
            <person name="Lipzen A."/>
            <person name="Chen C."/>
            <person name="Yan M."/>
            <person name="Daum C."/>
            <person name="Ng V."/>
            <person name="Clum A."/>
            <person name="Steindorff A."/>
            <person name="Ohm R.A."/>
            <person name="Martin F."/>
            <person name="Silar P."/>
            <person name="Natvig D.O."/>
            <person name="Lalanne C."/>
            <person name="Gautier V."/>
            <person name="Ament-Velasquez S.L."/>
            <person name="Kruys A."/>
            <person name="Hutchinson M.I."/>
            <person name="Powell A.J."/>
            <person name="Barry K."/>
            <person name="Miller A.N."/>
            <person name="Grigoriev I.V."/>
            <person name="Debuchy R."/>
            <person name="Gladieux P."/>
            <person name="Hiltunen Thoren M."/>
            <person name="Johannesson H."/>
        </authorList>
    </citation>
    <scope>NUCLEOTIDE SEQUENCE</scope>
    <source>
        <strain evidence="2">CBS 560.94</strain>
    </source>
</reference>
<feature type="region of interest" description="Disordered" evidence="1">
    <location>
        <begin position="1"/>
        <end position="26"/>
    </location>
</feature>
<evidence type="ECO:0000313" key="3">
    <source>
        <dbReference type="Proteomes" id="UP001278500"/>
    </source>
</evidence>
<organism evidence="2 3">
    <name type="scientific">Neurospora tetraspora</name>
    <dbReference type="NCBI Taxonomy" id="94610"/>
    <lineage>
        <taxon>Eukaryota</taxon>
        <taxon>Fungi</taxon>
        <taxon>Dikarya</taxon>
        <taxon>Ascomycota</taxon>
        <taxon>Pezizomycotina</taxon>
        <taxon>Sordariomycetes</taxon>
        <taxon>Sordariomycetidae</taxon>
        <taxon>Sordariales</taxon>
        <taxon>Sordariaceae</taxon>
        <taxon>Neurospora</taxon>
    </lineage>
</organism>
<evidence type="ECO:0000313" key="2">
    <source>
        <dbReference type="EMBL" id="KAK3356076.1"/>
    </source>
</evidence>
<keyword evidence="3" id="KW-1185">Reference proteome</keyword>